<organism evidence="2">
    <name type="scientific">Aphanomyces stellatus</name>
    <dbReference type="NCBI Taxonomy" id="120398"/>
    <lineage>
        <taxon>Eukaryota</taxon>
        <taxon>Sar</taxon>
        <taxon>Stramenopiles</taxon>
        <taxon>Oomycota</taxon>
        <taxon>Saprolegniomycetes</taxon>
        <taxon>Saprolegniales</taxon>
        <taxon>Verrucalvaceae</taxon>
        <taxon>Aphanomyces</taxon>
    </lineage>
</organism>
<protein>
    <submittedName>
        <fullName evidence="2">Uncharacterized protein</fullName>
    </submittedName>
</protein>
<feature type="transmembrane region" description="Helical" evidence="1">
    <location>
        <begin position="900"/>
        <end position="921"/>
    </location>
</feature>
<reference evidence="2" key="1">
    <citation type="submission" date="2019-06" db="EMBL/GenBank/DDBJ databases">
        <title>Genomics analysis of Aphanomyces spp. identifies a new class of oomycete effector associated with host adaptation.</title>
        <authorList>
            <person name="Gaulin E."/>
        </authorList>
    </citation>
    <scope>NUCLEOTIDE SEQUENCE</scope>
    <source>
        <strain evidence="2">CBS 578.67</strain>
    </source>
</reference>
<evidence type="ECO:0000256" key="1">
    <source>
        <dbReference type="SAM" id="Phobius"/>
    </source>
</evidence>
<feature type="transmembrane region" description="Helical" evidence="1">
    <location>
        <begin position="25"/>
        <end position="44"/>
    </location>
</feature>
<keyword evidence="1" id="KW-0812">Transmembrane</keyword>
<sequence length="1706" mass="188360">MLASVWPVEALPSAASTRPLLLERVGGFIYVVATALGTLVYLAILSPSIANDFWWPSFNATGVQTFLGDVYNAKLATGANGTLDLFSAVVGKDYSQGASFVSMRPATARAILLNRLPLRQAITLIRSSSFIDNINTNPTPCWLDLNQTYEMAHTAIHQAICYRRRQANAAVYLETILRNVQTTDLTTSTYYPSIQSGIFAAVQVTPGGWDWSQSILAHTWPSVDDEKVLWTSHGLSYFQNYMQNLFQEGIQDSIVVVNALGMRQSITINSLPYVNRPKAAWTTQYATAGFWNDLFESTYSGTSLIRSAANAFEMMGNDWDIAYDGPGGTPATSIIRSNLGPLVTIDIFYVQTPPTLLDVVSAFHVSLHAAAIHNPHGYVKMQEPVVDAAPFPWVQPGAVYYGGNPLCCYGNPLSIVQASFGYNDDCGVQMQHFITLSKDSVLFAMMATHNIHSTQDLASICGQCSPKMYATCLQALQPAYKVFYDLLGPSLPSLAIQKQLATQDILPLNISFVQWATINGIDQVLTQRMVSTPLSADPWSFFGWMTMYEWVNGQREVYSFEGDFATYTLMTRSHDFQPFSANVQELPRNACTYLWFICVYTSASLVFAMCLVLVYGAMARFQVDVRNLFQCNRIIGGSWIGRPFLCIRGITAIVVLSTSSVSFRSNAGLSKLDFAPRPVWHTCVLAGEATWITYVANDFFLPLTEPYSALYAPISTTLAWLVVLGVDITAPYEATATIGRNCTVVSFMTGVVCASGEVVIGSFDRVCLLVAVVVGSVAVVYPLTRWVVCMCPQLAPRRHAMPSIVLSSTASAFLRPHATDPMHVDAVACVMSGLVPLVGRSKLFDIKNWILFHATPAGQRMTYVLAPAAFTIRPVEVPRRQSLRLDGNSNPNATTHIRSVGCFGLVYMTTAVVMSFLFLSLSRRTLVNDFLWTGFAATNTQSFLSNWFNVHLQLQPSMPAFEINDPRFGLLASTNNVSDNTVLSSGLYATLVQDEANSLQNVVQGLRAMDSCHLPWITTAYCFADFSQRWPMAYSTRRQQRCHAEINNGAVYLEAILRNANWPTFSKCWGTSLEIAIFSAVRGSNAGNAWITSVLSNGLSLDGEVAFWAAQHITRFTTQWQNYKQLGVTEIFVVANALGLAYPLTLKKSNSSFHVSATTSFKMYWSLANDLIQVTANGSALCGKQLIQLSPKYAYANTTLQSIMMQGSTVLTAPLDPALAIFSETVGPFGVVDLKRVAVPASLRQLVASMTGFLMAKLSTSDAIQQAFWAIYTMYKFLPQPQAWDNAILWGGDINCGLNFGGSMTTPLQYFSFHGICGNFLGDFTNVYTQHIVYSLLVSESLLTNPTRWPAVSVRDVTDQAAILTAINITAGFMLLYMPSTELTQFADAAQAVKGMLRDTMQLELIQYLTYDNVHYNLSRVNIYAPSEVDFEFFSWLCLWEWVEGKREVVSFQGDLDTITTLSTIQNFDRRSINPDEIPRNVSLYFLAIIQYISIVLCGVGCAACVYIVASHGYIEGINMMSFSLVAGHVWIGRPLMLIRGLTAISFLSTAKLNLISPRANLVAYFTSPVEFWFMTLLSSGEMAWLVNVIHDSCSMLTREYTAGLFFKSSVLVCGAAAIWSFVQPTAHAVTIDRVCVAVSVDFDVVCTSGIVQIGDFNRFLGLIGIAFGGCFVVYVIERLRLKTPPPKYPWLSFFLYSAAKHKFER</sequence>
<keyword evidence="1" id="KW-1133">Transmembrane helix</keyword>
<feature type="transmembrane region" description="Helical" evidence="1">
    <location>
        <begin position="1484"/>
        <end position="1510"/>
    </location>
</feature>
<evidence type="ECO:0000313" key="2">
    <source>
        <dbReference type="EMBL" id="KAF0698948.1"/>
    </source>
</evidence>
<gene>
    <name evidence="2" type="ORF">As57867_010399</name>
</gene>
<keyword evidence="1" id="KW-0472">Membrane</keyword>
<feature type="transmembrane region" description="Helical" evidence="1">
    <location>
        <begin position="639"/>
        <end position="663"/>
    </location>
</feature>
<feature type="transmembrane region" description="Helical" evidence="1">
    <location>
        <begin position="1601"/>
        <end position="1623"/>
    </location>
</feature>
<dbReference type="EMBL" id="VJMH01005208">
    <property type="protein sequence ID" value="KAF0698948.1"/>
    <property type="molecule type" value="Genomic_DNA"/>
</dbReference>
<feature type="transmembrane region" description="Helical" evidence="1">
    <location>
        <begin position="1530"/>
        <end position="1550"/>
    </location>
</feature>
<feature type="transmembrane region" description="Helical" evidence="1">
    <location>
        <begin position="742"/>
        <end position="763"/>
    </location>
</feature>
<comment type="caution">
    <text evidence="2">The sequence shown here is derived from an EMBL/GenBank/DDBJ whole genome shotgun (WGS) entry which is preliminary data.</text>
</comment>
<dbReference type="OrthoDB" id="77778at2759"/>
<accession>A0A6A4YSA7</accession>
<feature type="transmembrane region" description="Helical" evidence="1">
    <location>
        <begin position="710"/>
        <end position="730"/>
    </location>
</feature>
<proteinExistence type="predicted"/>
<name>A0A6A4YSA7_9STRA</name>
<feature type="transmembrane region" description="Helical" evidence="1">
    <location>
        <begin position="593"/>
        <end position="618"/>
    </location>
</feature>
<feature type="non-terminal residue" evidence="2">
    <location>
        <position position="1706"/>
    </location>
</feature>
<feature type="transmembrane region" description="Helical" evidence="1">
    <location>
        <begin position="769"/>
        <end position="788"/>
    </location>
</feature>
<feature type="transmembrane region" description="Helical" evidence="1">
    <location>
        <begin position="1660"/>
        <end position="1677"/>
    </location>
</feature>